<evidence type="ECO:0000256" key="1">
    <source>
        <dbReference type="ARBA" id="ARBA00004651"/>
    </source>
</evidence>
<dbReference type="AlphaFoldDB" id="A0A368YTD8"/>
<comment type="subcellular location">
    <subcellularLocation>
        <location evidence="1">Cell membrane</location>
        <topology evidence="1">Multi-pass membrane protein</topology>
    </subcellularLocation>
</comment>
<keyword evidence="5 7" id="KW-1133">Transmembrane helix</keyword>
<dbReference type="RefSeq" id="WP_114349549.1">
    <property type="nucleotide sequence ID" value="NZ_QPJL01000011.1"/>
</dbReference>
<comment type="caution">
    <text evidence="8">The sequence shown here is derived from an EMBL/GenBank/DDBJ whole genome shotgun (WGS) entry which is preliminary data.</text>
</comment>
<evidence type="ECO:0000313" key="9">
    <source>
        <dbReference type="Proteomes" id="UP000253345"/>
    </source>
</evidence>
<dbReference type="Gene3D" id="1.10.8.540">
    <property type="entry name" value="FHIPEP family, domain 3"/>
    <property type="match status" value="1"/>
</dbReference>
<dbReference type="GO" id="GO:0005886">
    <property type="term" value="C:plasma membrane"/>
    <property type="evidence" value="ECO:0007669"/>
    <property type="project" value="UniProtKB-SubCell"/>
</dbReference>
<feature type="transmembrane region" description="Helical" evidence="7">
    <location>
        <begin position="12"/>
        <end position="32"/>
    </location>
</feature>
<dbReference type="EMBL" id="QPJL01000011">
    <property type="protein sequence ID" value="RCW82869.1"/>
    <property type="molecule type" value="Genomic_DNA"/>
</dbReference>
<keyword evidence="4 7" id="KW-0812">Transmembrane</keyword>
<evidence type="ECO:0000256" key="3">
    <source>
        <dbReference type="ARBA" id="ARBA00022475"/>
    </source>
</evidence>
<dbReference type="GO" id="GO:0009306">
    <property type="term" value="P:protein secretion"/>
    <property type="evidence" value="ECO:0007669"/>
    <property type="project" value="InterPro"/>
</dbReference>
<gene>
    <name evidence="8" type="ORF">DFP89_11173</name>
</gene>
<evidence type="ECO:0000313" key="8">
    <source>
        <dbReference type="EMBL" id="RCW82869.1"/>
    </source>
</evidence>
<feature type="transmembrane region" description="Helical" evidence="7">
    <location>
        <begin position="246"/>
        <end position="263"/>
    </location>
</feature>
<dbReference type="GO" id="GO:0044780">
    <property type="term" value="P:bacterial-type flagellum assembly"/>
    <property type="evidence" value="ECO:0007669"/>
    <property type="project" value="TreeGrafter"/>
</dbReference>
<proteinExistence type="inferred from homology"/>
<keyword evidence="6 7" id="KW-0472">Membrane</keyword>
<dbReference type="Pfam" id="PF00771">
    <property type="entry name" value="FHIPEP"/>
    <property type="match status" value="1"/>
</dbReference>
<dbReference type="InterPro" id="IPR042194">
    <property type="entry name" value="FHIPEP_1"/>
</dbReference>
<sequence>MSVAEQAAGPGLSTRPLVITGILILIVLSMVIPIPAAVLDVGIALSIATATLILVMASLVGRPTDFQAFPVLLLVSLLIRLSLNISSTRLILTNGQNGPTAAGHVINGFAEFVAGGSLLVGLTVFGVISVVNFMVITKGSGRMAEVSARFALDSLPGKQLAIDGDLNSGAIDHEEAKRRRIREQREISFFGSLDGASKFVKGDAIAGLLITLINLFVGLAAGVFVHAMPVGEALETYSKLTIGDGLVSQIPSLITSMAAALLLSRGGATETTADLLSQQLTSDWHVPAVGAGGMALVGLVPGMPTIIFFGIASALGAIAWFIRNRQSTSSEPKVAASESEKPAPVQTRIGDVLDTDEICVEIGTGLIVSALDAGRGLGQRITNLRLHIARAYGLILPDVRITDGVGFRDGEYVIRLQGVVRGRGLLHPQGILALGSDPVLEKLSGDTVREPVYGSPARWIAPDKQDEAAIAGATVVTPMEVLSTHLMEVVKSNLSALLTMSSMQRMIRELCNLSDEHRAQLNQRFFDSMVPDKVSPEMLLAVLRGMLEERLSIRNLVLITDAVHEARGAATPEAVYEAARRRLRGQITEQFLTEDGFLDILQLHPQWEAEITRAESEAGRNGQTAIPQIQKRLTEAVQATLGSLTEGSEVVLAVPDHRRRLIRMMLTASGIGLPVMALDEIDPAAKVRLCGTVSP</sequence>
<keyword evidence="8" id="KW-0969">Cilium</keyword>
<dbReference type="InterPro" id="IPR042196">
    <property type="entry name" value="FHIPEP_4"/>
</dbReference>
<keyword evidence="8" id="KW-0282">Flagellum</keyword>
<evidence type="ECO:0000256" key="4">
    <source>
        <dbReference type="ARBA" id="ARBA00022692"/>
    </source>
</evidence>
<dbReference type="Gene3D" id="3.40.50.12790">
    <property type="entry name" value="FHIPEP family, domain 4"/>
    <property type="match status" value="1"/>
</dbReference>
<dbReference type="PRINTS" id="PR00949">
    <property type="entry name" value="TYPE3IMAPROT"/>
</dbReference>
<evidence type="ECO:0000256" key="5">
    <source>
        <dbReference type="ARBA" id="ARBA00022989"/>
    </source>
</evidence>
<feature type="transmembrane region" description="Helical" evidence="7">
    <location>
        <begin position="284"/>
        <end position="300"/>
    </location>
</feature>
<feature type="transmembrane region" description="Helical" evidence="7">
    <location>
        <begin position="112"/>
        <end position="135"/>
    </location>
</feature>
<dbReference type="PANTHER" id="PTHR30161">
    <property type="entry name" value="FLAGELLAR EXPORT PROTEIN, MEMBRANE FLHA SUBUNIT-RELATED"/>
    <property type="match status" value="1"/>
</dbReference>
<protein>
    <submittedName>
        <fullName evidence="8">Flagellar biosynthesis protein FlhA</fullName>
    </submittedName>
</protein>
<feature type="transmembrane region" description="Helical" evidence="7">
    <location>
        <begin position="71"/>
        <end position="92"/>
    </location>
</feature>
<feature type="transmembrane region" description="Helical" evidence="7">
    <location>
        <begin position="205"/>
        <end position="226"/>
    </location>
</feature>
<dbReference type="Proteomes" id="UP000253345">
    <property type="component" value="Unassembled WGS sequence"/>
</dbReference>
<dbReference type="PIRSF" id="PIRSF005419">
    <property type="entry name" value="FlhA"/>
    <property type="match status" value="1"/>
</dbReference>
<accession>A0A368YTD8</accession>
<reference evidence="8 9" key="1">
    <citation type="submission" date="2018-07" db="EMBL/GenBank/DDBJ databases">
        <title>Genomic Encyclopedia of Type Strains, Phase III (KMG-III): the genomes of soil and plant-associated and newly described type strains.</title>
        <authorList>
            <person name="Whitman W."/>
        </authorList>
    </citation>
    <scope>NUCLEOTIDE SEQUENCE [LARGE SCALE GENOMIC DNA]</scope>
    <source>
        <strain evidence="8 9">CECT 8525</strain>
    </source>
</reference>
<feature type="transmembrane region" description="Helical" evidence="7">
    <location>
        <begin position="38"/>
        <end position="59"/>
    </location>
</feature>
<dbReference type="OrthoDB" id="9759185at2"/>
<comment type="similarity">
    <text evidence="2">Belongs to the FHIPEP (flagella/HR/invasion proteins export pore) family.</text>
</comment>
<evidence type="ECO:0000256" key="7">
    <source>
        <dbReference type="SAM" id="Phobius"/>
    </source>
</evidence>
<dbReference type="Gene3D" id="3.40.30.60">
    <property type="entry name" value="FHIPEP family, domain 1"/>
    <property type="match status" value="1"/>
</dbReference>
<dbReference type="PANTHER" id="PTHR30161:SF1">
    <property type="entry name" value="FLAGELLAR BIOSYNTHESIS PROTEIN FLHA-RELATED"/>
    <property type="match status" value="1"/>
</dbReference>
<evidence type="ECO:0000256" key="6">
    <source>
        <dbReference type="ARBA" id="ARBA00023136"/>
    </source>
</evidence>
<evidence type="ECO:0000256" key="2">
    <source>
        <dbReference type="ARBA" id="ARBA00008835"/>
    </source>
</evidence>
<organism evidence="8 9">
    <name type="scientific">Paracoccus lutimaris</name>
    <dbReference type="NCBI Taxonomy" id="1490030"/>
    <lineage>
        <taxon>Bacteria</taxon>
        <taxon>Pseudomonadati</taxon>
        <taxon>Pseudomonadota</taxon>
        <taxon>Alphaproteobacteria</taxon>
        <taxon>Rhodobacterales</taxon>
        <taxon>Paracoccaceae</taxon>
        <taxon>Paracoccus</taxon>
    </lineage>
</organism>
<keyword evidence="8" id="KW-0966">Cell projection</keyword>
<keyword evidence="3" id="KW-1003">Cell membrane</keyword>
<dbReference type="InterPro" id="IPR001712">
    <property type="entry name" value="T3SS_FHIPEP"/>
</dbReference>
<keyword evidence="9" id="KW-1185">Reference proteome</keyword>
<name>A0A368YTD8_9RHOB</name>
<dbReference type="InterPro" id="IPR042193">
    <property type="entry name" value="FHIPEP_3"/>
</dbReference>